<gene>
    <name evidence="2" type="ORF">SZN_37973</name>
</gene>
<name>G2GPY0_9ACTN</name>
<feature type="region of interest" description="Disordered" evidence="1">
    <location>
        <begin position="1"/>
        <end position="55"/>
    </location>
</feature>
<sequence length="55" mass="5730">MPTEGTTIRVPVRTTPAAARPEPAGRTVGQPQDRVPVRTTPAPPRAAPLPPRAAP</sequence>
<proteinExistence type="predicted"/>
<dbReference type="AlphaFoldDB" id="G2GPY0"/>
<evidence type="ECO:0000313" key="2">
    <source>
        <dbReference type="EMBL" id="EGX54434.1"/>
    </source>
</evidence>
<feature type="compositionally biased region" description="Pro residues" evidence="1">
    <location>
        <begin position="41"/>
        <end position="55"/>
    </location>
</feature>
<dbReference type="Proteomes" id="UP000004217">
    <property type="component" value="Unassembled WGS sequence"/>
</dbReference>
<protein>
    <submittedName>
        <fullName evidence="2">Uncharacterized protein</fullName>
    </submittedName>
</protein>
<organism evidence="2 3">
    <name type="scientific">Streptomyces zinciresistens K42</name>
    <dbReference type="NCBI Taxonomy" id="700597"/>
    <lineage>
        <taxon>Bacteria</taxon>
        <taxon>Bacillati</taxon>
        <taxon>Actinomycetota</taxon>
        <taxon>Actinomycetes</taxon>
        <taxon>Kitasatosporales</taxon>
        <taxon>Streptomycetaceae</taxon>
        <taxon>Streptomyces</taxon>
    </lineage>
</organism>
<dbReference type="EMBL" id="AGBF01000474">
    <property type="protein sequence ID" value="EGX54434.1"/>
    <property type="molecule type" value="Genomic_DNA"/>
</dbReference>
<keyword evidence="3" id="KW-1185">Reference proteome</keyword>
<reference evidence="2 3" key="1">
    <citation type="submission" date="2011-08" db="EMBL/GenBank/DDBJ databases">
        <authorList>
            <person name="Lin Y."/>
            <person name="Hao X."/>
            <person name="Johnstone L."/>
            <person name="Miller S.J."/>
            <person name="Wei G."/>
            <person name="Rensing C."/>
        </authorList>
    </citation>
    <scope>NUCLEOTIDE SEQUENCE [LARGE SCALE GENOMIC DNA]</scope>
    <source>
        <strain evidence="2 3">K42</strain>
    </source>
</reference>
<feature type="non-terminal residue" evidence="2">
    <location>
        <position position="55"/>
    </location>
</feature>
<comment type="caution">
    <text evidence="2">The sequence shown here is derived from an EMBL/GenBank/DDBJ whole genome shotgun (WGS) entry which is preliminary data.</text>
</comment>
<accession>G2GPY0</accession>
<feature type="compositionally biased region" description="Low complexity" evidence="1">
    <location>
        <begin position="9"/>
        <end position="27"/>
    </location>
</feature>
<evidence type="ECO:0000256" key="1">
    <source>
        <dbReference type="SAM" id="MobiDB-lite"/>
    </source>
</evidence>
<evidence type="ECO:0000313" key="3">
    <source>
        <dbReference type="Proteomes" id="UP000004217"/>
    </source>
</evidence>